<gene>
    <name evidence="2" type="ORF">B723_05155</name>
</gene>
<dbReference type="Gene3D" id="3.40.1350.10">
    <property type="match status" value="1"/>
</dbReference>
<dbReference type="OrthoDB" id="5291587at2"/>
<dbReference type="GO" id="GO:0004519">
    <property type="term" value="F:endonuclease activity"/>
    <property type="evidence" value="ECO:0007669"/>
    <property type="project" value="UniProtKB-KW"/>
</dbReference>
<feature type="domain" description="TnsA endonuclease N-terminal" evidence="1">
    <location>
        <begin position="72"/>
        <end position="172"/>
    </location>
</feature>
<keyword evidence="2" id="KW-0540">Nuclease</keyword>
<dbReference type="InterPro" id="IPR011335">
    <property type="entry name" value="Restrct_endonuc-II-like"/>
</dbReference>
<protein>
    <submittedName>
        <fullName evidence="2">TnsA endonuclease</fullName>
    </submittedName>
</protein>
<dbReference type="InterPro" id="IPR011856">
    <property type="entry name" value="tRNA_endonuc-like_dom_sf"/>
</dbReference>
<keyword evidence="2" id="KW-0255">Endonuclease</keyword>
<evidence type="ECO:0000259" key="1">
    <source>
        <dbReference type="Pfam" id="PF08722"/>
    </source>
</evidence>
<proteinExistence type="predicted"/>
<sequence>MRGRRFSSETDIQRHITNGFGSGAGASYLPWLRVQDVPSRGRSHKIQGVKIDRLHHLFSDLERAYFLVCEFSEDVVDIREQYPLLPRESAQAIASSIGVRYPRYPKTVLPYVMTTDFLLTIKKPDGSFKSVARTIKYRSDLEGKQARRTLEKLEIEKRFWAGQHVDWAIVTEEMFSPDLIKNLGLLRKFAQLPRALVEPSLHSDFLEHLASCRPYPWSTAESLRKIAARLFISYQDSRALYHHLIWSKSINVDLVGTPIQMTALLPTFEIIENPIKISLAAEGLS</sequence>
<dbReference type="eggNOG" id="ENOG502Z9E1">
    <property type="taxonomic scope" value="Bacteria"/>
</dbReference>
<accession>A0A0K1QJ72</accession>
<dbReference type="AlphaFoldDB" id="A0A0K1QJ72"/>
<dbReference type="GO" id="GO:0003676">
    <property type="term" value="F:nucleic acid binding"/>
    <property type="evidence" value="ECO:0007669"/>
    <property type="project" value="InterPro"/>
</dbReference>
<name>A0A0K1QJ72_PSEFL</name>
<dbReference type="Pfam" id="PF08722">
    <property type="entry name" value="Tn7_TnsA-like_N"/>
    <property type="match status" value="1"/>
</dbReference>
<dbReference type="Proteomes" id="UP000017175">
    <property type="component" value="Chromosome"/>
</dbReference>
<dbReference type="InterPro" id="IPR014833">
    <property type="entry name" value="TnsA_N"/>
</dbReference>
<evidence type="ECO:0000313" key="3">
    <source>
        <dbReference type="Proteomes" id="UP000017175"/>
    </source>
</evidence>
<evidence type="ECO:0000313" key="2">
    <source>
        <dbReference type="EMBL" id="AKV05814.1"/>
    </source>
</evidence>
<keyword evidence="2" id="KW-0378">Hydrolase</keyword>
<dbReference type="RefSeq" id="WP_017341694.1">
    <property type="nucleotide sequence ID" value="NZ_CP010945.1"/>
</dbReference>
<reference evidence="2 3" key="1">
    <citation type="journal article" date="2012" name="J. Bacteriol.">
        <title>Draft genome sequence of the cyanide-utilizing bacterium Pseudomonas fluorescens strain NCIMB 11764.</title>
        <authorList>
            <person name="Vilo C.A."/>
            <person name="Benedik M.J."/>
            <person name="Kunz D.A."/>
            <person name="Dong Q."/>
        </authorList>
    </citation>
    <scope>NUCLEOTIDE SEQUENCE [LARGE SCALE GENOMIC DNA]</scope>
    <source>
        <strain evidence="2 3">NCIMB 11764</strain>
    </source>
</reference>
<dbReference type="EMBL" id="CP010945">
    <property type="protein sequence ID" value="AKV05814.1"/>
    <property type="molecule type" value="Genomic_DNA"/>
</dbReference>
<organism evidence="2 3">
    <name type="scientific">Pseudomonas fluorescens NCIMB 11764</name>
    <dbReference type="NCBI Taxonomy" id="1221522"/>
    <lineage>
        <taxon>Bacteria</taxon>
        <taxon>Pseudomonadati</taxon>
        <taxon>Pseudomonadota</taxon>
        <taxon>Gammaproteobacteria</taxon>
        <taxon>Pseudomonadales</taxon>
        <taxon>Pseudomonadaceae</taxon>
        <taxon>Pseudomonas</taxon>
    </lineage>
</organism>
<dbReference type="CDD" id="cd22362">
    <property type="entry name" value="TnsA_endonuclease-like"/>
    <property type="match status" value="1"/>
</dbReference>
<dbReference type="SUPFAM" id="SSF52980">
    <property type="entry name" value="Restriction endonuclease-like"/>
    <property type="match status" value="1"/>
</dbReference>